<feature type="domain" description="RNA polymerase sigma factor 70 region 4 type 2" evidence="8">
    <location>
        <begin position="185"/>
        <end position="237"/>
    </location>
</feature>
<dbReference type="InterPro" id="IPR007627">
    <property type="entry name" value="RNA_pol_sigma70_r2"/>
</dbReference>
<dbReference type="InterPro" id="IPR014284">
    <property type="entry name" value="RNA_pol_sigma-70_dom"/>
</dbReference>
<dbReference type="Pfam" id="PF04542">
    <property type="entry name" value="Sigma70_r2"/>
    <property type="match status" value="1"/>
</dbReference>
<keyword evidence="10" id="KW-1185">Reference proteome</keyword>
<dbReference type="EMBL" id="CP036299">
    <property type="protein sequence ID" value="QDV30274.1"/>
    <property type="molecule type" value="Genomic_DNA"/>
</dbReference>
<keyword evidence="3" id="KW-0731">Sigma factor</keyword>
<evidence type="ECO:0000256" key="2">
    <source>
        <dbReference type="ARBA" id="ARBA00023015"/>
    </source>
</evidence>
<feature type="domain" description="RNA polymerase sigma-70 region 2" evidence="7">
    <location>
        <begin position="93"/>
        <end position="155"/>
    </location>
</feature>
<dbReference type="OrthoDB" id="289887at2"/>
<proteinExistence type="inferred from homology"/>
<dbReference type="AlphaFoldDB" id="A0A518GP12"/>
<dbReference type="PANTHER" id="PTHR43133:SF8">
    <property type="entry name" value="RNA POLYMERASE SIGMA FACTOR HI_1459-RELATED"/>
    <property type="match status" value="1"/>
</dbReference>
<keyword evidence="4" id="KW-0238">DNA-binding</keyword>
<evidence type="ECO:0000256" key="5">
    <source>
        <dbReference type="ARBA" id="ARBA00023163"/>
    </source>
</evidence>
<dbReference type="GO" id="GO:0006352">
    <property type="term" value="P:DNA-templated transcription initiation"/>
    <property type="evidence" value="ECO:0007669"/>
    <property type="project" value="InterPro"/>
</dbReference>
<evidence type="ECO:0000256" key="1">
    <source>
        <dbReference type="ARBA" id="ARBA00010641"/>
    </source>
</evidence>
<dbReference type="InterPro" id="IPR013324">
    <property type="entry name" value="RNA_pol_sigma_r3/r4-like"/>
</dbReference>
<evidence type="ECO:0000313" key="10">
    <source>
        <dbReference type="Proteomes" id="UP000315349"/>
    </source>
</evidence>
<keyword evidence="5" id="KW-0804">Transcription</keyword>
<dbReference type="Gene3D" id="1.10.10.10">
    <property type="entry name" value="Winged helix-like DNA-binding domain superfamily/Winged helix DNA-binding domain"/>
    <property type="match status" value="1"/>
</dbReference>
<comment type="similarity">
    <text evidence="1">Belongs to the sigma-70 factor family. ECF subfamily.</text>
</comment>
<dbReference type="NCBIfam" id="TIGR02937">
    <property type="entry name" value="sigma70-ECF"/>
    <property type="match status" value="1"/>
</dbReference>
<dbReference type="Proteomes" id="UP000315349">
    <property type="component" value="Chromosome"/>
</dbReference>
<sequence>MNYCSPPAYRRLNSGWGLSMPTENSLDQFLVSSASDEMRETLHTPSENVHASDPTPPEGKAAVRPFEQELIQALKLIGEGQWQVWSRVVGLVGPRSLRYARFLTEHDADAEDVVQQSLTRLAASPSLFRVVQHPWAYFLKIVRNEAIRFRMKHQRPAAISVNLLTELQFRTSIAIDPLEVAERQQMIQAALTELPVDQAEVVILKFWEGMTFQEIASVMGESPYTVASRYRYAIAKLARLLRSLEGEAAHVS</sequence>
<keyword evidence="2" id="KW-0805">Transcription regulation</keyword>
<evidence type="ECO:0000313" key="9">
    <source>
        <dbReference type="EMBL" id="QDV30274.1"/>
    </source>
</evidence>
<reference evidence="9 10" key="1">
    <citation type="submission" date="2019-02" db="EMBL/GenBank/DDBJ databases">
        <title>Deep-cultivation of Planctomycetes and their phenomic and genomic characterization uncovers novel biology.</title>
        <authorList>
            <person name="Wiegand S."/>
            <person name="Jogler M."/>
            <person name="Boedeker C."/>
            <person name="Pinto D."/>
            <person name="Vollmers J."/>
            <person name="Rivas-Marin E."/>
            <person name="Kohn T."/>
            <person name="Peeters S.H."/>
            <person name="Heuer A."/>
            <person name="Rast P."/>
            <person name="Oberbeckmann S."/>
            <person name="Bunk B."/>
            <person name="Jeske O."/>
            <person name="Meyerdierks A."/>
            <person name="Storesund J.E."/>
            <person name="Kallscheuer N."/>
            <person name="Luecker S."/>
            <person name="Lage O.M."/>
            <person name="Pohl T."/>
            <person name="Merkel B.J."/>
            <person name="Hornburger P."/>
            <person name="Mueller R.-W."/>
            <person name="Bruemmer F."/>
            <person name="Labrenz M."/>
            <person name="Spormann A.M."/>
            <person name="Op den Camp H."/>
            <person name="Overmann J."/>
            <person name="Amann R."/>
            <person name="Jetten M.S.M."/>
            <person name="Mascher T."/>
            <person name="Medema M.H."/>
            <person name="Devos D.P."/>
            <person name="Kaster A.-K."/>
            <person name="Ovreas L."/>
            <person name="Rohde M."/>
            <person name="Galperin M.Y."/>
            <person name="Jogler C."/>
        </authorList>
    </citation>
    <scope>NUCLEOTIDE SEQUENCE [LARGE SCALE GENOMIC DNA]</scope>
    <source>
        <strain evidence="9 10">Spb1</strain>
    </source>
</reference>
<dbReference type="InterPro" id="IPR013249">
    <property type="entry name" value="RNA_pol_sigma70_r4_t2"/>
</dbReference>
<dbReference type="InterPro" id="IPR036388">
    <property type="entry name" value="WH-like_DNA-bd_sf"/>
</dbReference>
<evidence type="ECO:0000256" key="3">
    <source>
        <dbReference type="ARBA" id="ARBA00023082"/>
    </source>
</evidence>
<dbReference type="Pfam" id="PF08281">
    <property type="entry name" value="Sigma70_r4_2"/>
    <property type="match status" value="1"/>
</dbReference>
<dbReference type="GO" id="GO:0003677">
    <property type="term" value="F:DNA binding"/>
    <property type="evidence" value="ECO:0007669"/>
    <property type="project" value="UniProtKB-KW"/>
</dbReference>
<dbReference type="Gene3D" id="1.10.1740.10">
    <property type="match status" value="1"/>
</dbReference>
<dbReference type="CDD" id="cd06171">
    <property type="entry name" value="Sigma70_r4"/>
    <property type="match status" value="1"/>
</dbReference>
<dbReference type="GO" id="GO:0016987">
    <property type="term" value="F:sigma factor activity"/>
    <property type="evidence" value="ECO:0007669"/>
    <property type="project" value="UniProtKB-KW"/>
</dbReference>
<organism evidence="9 10">
    <name type="scientific">Planctopirus ephydatiae</name>
    <dbReference type="NCBI Taxonomy" id="2528019"/>
    <lineage>
        <taxon>Bacteria</taxon>
        <taxon>Pseudomonadati</taxon>
        <taxon>Planctomycetota</taxon>
        <taxon>Planctomycetia</taxon>
        <taxon>Planctomycetales</taxon>
        <taxon>Planctomycetaceae</taxon>
        <taxon>Planctopirus</taxon>
    </lineage>
</organism>
<name>A0A518GP12_9PLAN</name>
<dbReference type="SUPFAM" id="SSF88946">
    <property type="entry name" value="Sigma2 domain of RNA polymerase sigma factors"/>
    <property type="match status" value="1"/>
</dbReference>
<dbReference type="SUPFAM" id="SSF88659">
    <property type="entry name" value="Sigma3 and sigma4 domains of RNA polymerase sigma factors"/>
    <property type="match status" value="1"/>
</dbReference>
<gene>
    <name evidence="9" type="primary">sigV</name>
    <name evidence="9" type="ORF">Spb1_22030</name>
</gene>
<evidence type="ECO:0000256" key="4">
    <source>
        <dbReference type="ARBA" id="ARBA00023125"/>
    </source>
</evidence>
<accession>A0A518GP12</accession>
<dbReference type="KEGG" id="peh:Spb1_22030"/>
<evidence type="ECO:0000259" key="7">
    <source>
        <dbReference type="Pfam" id="PF04542"/>
    </source>
</evidence>
<dbReference type="InterPro" id="IPR013325">
    <property type="entry name" value="RNA_pol_sigma_r2"/>
</dbReference>
<evidence type="ECO:0000256" key="6">
    <source>
        <dbReference type="SAM" id="MobiDB-lite"/>
    </source>
</evidence>
<evidence type="ECO:0000259" key="8">
    <source>
        <dbReference type="Pfam" id="PF08281"/>
    </source>
</evidence>
<protein>
    <submittedName>
        <fullName evidence="9">RNA polymerase sigma factor SigV</fullName>
    </submittedName>
</protein>
<feature type="region of interest" description="Disordered" evidence="6">
    <location>
        <begin position="40"/>
        <end position="59"/>
    </location>
</feature>
<dbReference type="PANTHER" id="PTHR43133">
    <property type="entry name" value="RNA POLYMERASE ECF-TYPE SIGMA FACTO"/>
    <property type="match status" value="1"/>
</dbReference>
<dbReference type="InterPro" id="IPR039425">
    <property type="entry name" value="RNA_pol_sigma-70-like"/>
</dbReference>